<organism evidence="2 3">
    <name type="scientific">Acromyrmex insinuator</name>
    <dbReference type="NCBI Taxonomy" id="230686"/>
    <lineage>
        <taxon>Eukaryota</taxon>
        <taxon>Metazoa</taxon>
        <taxon>Ecdysozoa</taxon>
        <taxon>Arthropoda</taxon>
        <taxon>Hexapoda</taxon>
        <taxon>Insecta</taxon>
        <taxon>Pterygota</taxon>
        <taxon>Neoptera</taxon>
        <taxon>Endopterygota</taxon>
        <taxon>Hymenoptera</taxon>
        <taxon>Apocrita</taxon>
        <taxon>Aculeata</taxon>
        <taxon>Formicoidea</taxon>
        <taxon>Formicidae</taxon>
        <taxon>Myrmicinae</taxon>
        <taxon>Acromyrmex</taxon>
    </lineage>
</organism>
<dbReference type="GO" id="GO:0008168">
    <property type="term" value="F:methyltransferase activity"/>
    <property type="evidence" value="ECO:0007669"/>
    <property type="project" value="UniProtKB-KW"/>
</dbReference>
<dbReference type="Proteomes" id="UP000667349">
    <property type="component" value="Unassembled WGS sequence"/>
</dbReference>
<feature type="non-terminal residue" evidence="2">
    <location>
        <position position="1"/>
    </location>
</feature>
<evidence type="ECO:0000313" key="2">
    <source>
        <dbReference type="EMBL" id="KAG5310832.1"/>
    </source>
</evidence>
<dbReference type="Pfam" id="PF17906">
    <property type="entry name" value="HTH_48"/>
    <property type="match status" value="1"/>
</dbReference>
<dbReference type="Gene3D" id="1.10.10.1450">
    <property type="match status" value="1"/>
</dbReference>
<dbReference type="AlphaFoldDB" id="A0A836J973"/>
<dbReference type="InterPro" id="IPR041426">
    <property type="entry name" value="Mos1_HTH"/>
</dbReference>
<feature type="domain" description="Mos1 transposase HTH" evidence="1">
    <location>
        <begin position="3"/>
        <end position="50"/>
    </location>
</feature>
<name>A0A836J973_9HYME</name>
<accession>A0A836J973</accession>
<keyword evidence="2" id="KW-0489">Methyltransferase</keyword>
<reference evidence="2" key="1">
    <citation type="submission" date="2020-02" db="EMBL/GenBank/DDBJ databases">
        <title>Relaxed selection underlies rapid genomic changes in the transitions from sociality to social parasitism in ants.</title>
        <authorList>
            <person name="Bi X."/>
        </authorList>
    </citation>
    <scope>NUCLEOTIDE SEQUENCE</scope>
    <source>
        <strain evidence="2">BGI-DK2013a</strain>
        <tissue evidence="2">Whole body</tissue>
    </source>
</reference>
<gene>
    <name evidence="2" type="primary">Setmar_109</name>
    <name evidence="2" type="ORF">G6Z75_0001232</name>
</gene>
<feature type="non-terminal residue" evidence="2">
    <location>
        <position position="159"/>
    </location>
</feature>
<dbReference type="InterPro" id="IPR052709">
    <property type="entry name" value="Transposase-MT_Hybrid"/>
</dbReference>
<sequence>MEKEQYRSVIRFLFLDGKTCEEIKTKFDAVYENSSPSMTIVRYWFNKFKRDRSSVFDEERSGRPADVVTEKIVEKIHDMILADRQTKVHEVAEAVGVSYGTAFNILHDNLGMKKLSARWVPRLLTMHQLTPPQSPLGVKWVELRYELCYELLPHPPYWI</sequence>
<dbReference type="PANTHER" id="PTHR46060">
    <property type="entry name" value="MARINER MOS1 TRANSPOSASE-LIKE PROTEIN"/>
    <property type="match status" value="1"/>
</dbReference>
<protein>
    <submittedName>
        <fullName evidence="2">SETMR methyltransferase</fullName>
    </submittedName>
</protein>
<keyword evidence="2" id="KW-0808">Transferase</keyword>
<dbReference type="PANTHER" id="PTHR46060:SF1">
    <property type="entry name" value="MARINER MOS1 TRANSPOSASE-LIKE PROTEIN"/>
    <property type="match status" value="1"/>
</dbReference>
<evidence type="ECO:0000313" key="3">
    <source>
        <dbReference type="Proteomes" id="UP000667349"/>
    </source>
</evidence>
<dbReference type="GO" id="GO:0032259">
    <property type="term" value="P:methylation"/>
    <property type="evidence" value="ECO:0007669"/>
    <property type="project" value="UniProtKB-KW"/>
</dbReference>
<evidence type="ECO:0000259" key="1">
    <source>
        <dbReference type="Pfam" id="PF17906"/>
    </source>
</evidence>
<dbReference type="EMBL" id="JAANHZ010000467">
    <property type="protein sequence ID" value="KAG5310832.1"/>
    <property type="molecule type" value="Genomic_DNA"/>
</dbReference>
<proteinExistence type="predicted"/>
<comment type="caution">
    <text evidence="2">The sequence shown here is derived from an EMBL/GenBank/DDBJ whole genome shotgun (WGS) entry which is preliminary data.</text>
</comment>
<keyword evidence="3" id="KW-1185">Reference proteome</keyword>